<reference evidence="2 3" key="1">
    <citation type="journal article" date="2015" name="Genome Announc.">
        <title>Genome Sequences of Mycobacteriophages AlanGrant, Baee, Corofin, OrangeOswald, and Vincenzo, New Members of Cluster B.</title>
        <authorList>
            <person name="Pope W.H."/>
            <person name="Carbonara M.E."/>
            <person name="Cioffi H.M."/>
            <person name="Cruz T."/>
            <person name="Dang B.Q."/>
            <person name="Doyle A.N."/>
            <person name="Fan O.H."/>
            <person name="Gallagher M."/>
            <person name="Gentile G.M."/>
            <person name="German B.A."/>
            <person name="Farrell M.E."/>
            <person name="Gerwig M."/>
            <person name="Hunter K.L."/>
            <person name="Lefever V.E."/>
            <person name="Marfisi N.A."/>
            <person name="McDonnell J.E."/>
            <person name="Monga J.K."/>
            <person name="Quiroz K.G."/>
            <person name="Pong A.C."/>
            <person name="Rimple P.A."/>
            <person name="Situ M."/>
            <person name="Sohnen P.C."/>
            <person name="Stockinger A.N."/>
            <person name="Thompson P.K."/>
            <person name="Torchio N.M."/>
            <person name="Toner C.L."/>
            <person name="Ulbrich M.C."/>
            <person name="Vohra N.I."/>
            <person name="Zakir A."/>
            <person name="Adkins N.L."/>
            <person name="Brown B.R."/>
            <person name="Churilla B.M."/>
            <person name="Kramer Z.J."/>
            <person name="Lapin J.S."/>
            <person name="Montgomery M.T."/>
            <person name="Prout A.K."/>
            <person name="Grubb S.R."/>
            <person name="Warner M.H."/>
            <person name="Bowman C.A."/>
            <person name="Russell D.A."/>
            <person name="Hatfull G.F."/>
        </authorList>
    </citation>
    <scope>NUCLEOTIDE SEQUENCE [LARGE SCALE GENOMIC DNA]</scope>
</reference>
<feature type="domain" description="DUF6378" evidence="1">
    <location>
        <begin position="191"/>
        <end position="267"/>
    </location>
</feature>
<gene>
    <name evidence="2" type="primary">54</name>
    <name evidence="2" type="ORF">SEA_VINCENZO_54</name>
</gene>
<evidence type="ECO:0000313" key="3">
    <source>
        <dbReference type="Proteomes" id="UP000203101"/>
    </source>
</evidence>
<protein>
    <recommendedName>
        <fullName evidence="1">DUF6378 domain-containing protein</fullName>
    </recommendedName>
</protein>
<evidence type="ECO:0000313" key="2">
    <source>
        <dbReference type="EMBL" id="AKF14316.1"/>
    </source>
</evidence>
<accession>A0A0F6WDS2</accession>
<dbReference type="RefSeq" id="YP_009210910.1">
    <property type="nucleotide sequence ID" value="NC_028934.1"/>
</dbReference>
<dbReference type="OrthoDB" id="8922at10239"/>
<dbReference type="Proteomes" id="UP000203101">
    <property type="component" value="Segment"/>
</dbReference>
<dbReference type="GeneID" id="26637357"/>
<dbReference type="Pfam" id="PF19905">
    <property type="entry name" value="DUF6378"/>
    <property type="match status" value="1"/>
</dbReference>
<dbReference type="KEGG" id="vg:26637357"/>
<proteinExistence type="predicted"/>
<dbReference type="EMBL" id="KR080194">
    <property type="protein sequence ID" value="AKF14316.1"/>
    <property type="molecule type" value="Genomic_DNA"/>
</dbReference>
<sequence length="275" mass="29150">MTVLHAPGCEFLTPAGIACTCGAFKAVIGAARLPGTTATTTTTKETAVPDADEDFGPPMLPPDPSDECPNDNHVIGCRCHVVSDWVQRHQQVVGMKLDPPCSCWSLPGMDCRRHGAPTPGVPPPHVRFATEADYIAWADAQTTRQRTAEAFDAAIERSIDEAVEAGMITPDQRDKIMDQRSTAQRAGDLCATAAGLVNGPRNADYGDALDNFDQTGKLWSAVLGIDVSAEQVALCMVLLKASRLTVTIDHADSWADMIGYAALGGAIAAKPGRHT</sequence>
<organism evidence="2 3">
    <name type="scientific">Mycobacterium phage Vincenzo</name>
    <dbReference type="NCBI Taxonomy" id="1647301"/>
    <lineage>
        <taxon>Viruses</taxon>
        <taxon>Duplodnaviria</taxon>
        <taxon>Heunggongvirae</taxon>
        <taxon>Uroviricota</taxon>
        <taxon>Caudoviricetes</taxon>
        <taxon>Bclasvirinae</taxon>
        <taxon>Coopervirus</taxon>
        <taxon>Coopervirus vincenzo</taxon>
    </lineage>
</organism>
<keyword evidence="3" id="KW-1185">Reference proteome</keyword>
<dbReference type="InterPro" id="IPR045958">
    <property type="entry name" value="DUF6378"/>
</dbReference>
<evidence type="ECO:0000259" key="1">
    <source>
        <dbReference type="Pfam" id="PF19905"/>
    </source>
</evidence>
<name>A0A0F6WDS2_9CAUD</name>